<proteinExistence type="predicted"/>
<dbReference type="Proteomes" id="UP000017836">
    <property type="component" value="Unassembled WGS sequence"/>
</dbReference>
<accession>U5CZV6</accession>
<dbReference type="Gramene" id="ERM96101">
    <property type="protein sequence ID" value="ERM96101"/>
    <property type="gene ID" value="AMTR_s02888p00007020"/>
</dbReference>
<dbReference type="EMBL" id="KI397222">
    <property type="protein sequence ID" value="ERM96101.1"/>
    <property type="molecule type" value="Genomic_DNA"/>
</dbReference>
<evidence type="ECO:0000313" key="2">
    <source>
        <dbReference type="Proteomes" id="UP000017836"/>
    </source>
</evidence>
<feature type="non-terminal residue" evidence="1">
    <location>
        <position position="1"/>
    </location>
</feature>
<evidence type="ECO:0000313" key="1">
    <source>
        <dbReference type="EMBL" id="ERM96101.1"/>
    </source>
</evidence>
<reference evidence="2" key="1">
    <citation type="journal article" date="2013" name="Science">
        <title>The Amborella genome and the evolution of flowering plants.</title>
        <authorList>
            <consortium name="Amborella Genome Project"/>
        </authorList>
    </citation>
    <scope>NUCLEOTIDE SEQUENCE [LARGE SCALE GENOMIC DNA]</scope>
</reference>
<sequence>GARHAHALFTSPGFQHLISAAAHMVTIYNLCNDLHSSNLLFFNNPTKNIYLFNTIFELMPMLISLPKLRGFGNLKRLSNGDFLESRYRIEKKGMSVEKREMSRSSIGV</sequence>
<dbReference type="AlphaFoldDB" id="U5CZV6"/>
<protein>
    <submittedName>
        <fullName evidence="1">Uncharacterized protein</fullName>
    </submittedName>
</protein>
<name>U5CZV6_AMBTC</name>
<keyword evidence="2" id="KW-1185">Reference proteome</keyword>
<dbReference type="HOGENOM" id="CLU_2203685_0_0_1"/>
<organism evidence="1 2">
    <name type="scientific">Amborella trichopoda</name>
    <dbReference type="NCBI Taxonomy" id="13333"/>
    <lineage>
        <taxon>Eukaryota</taxon>
        <taxon>Viridiplantae</taxon>
        <taxon>Streptophyta</taxon>
        <taxon>Embryophyta</taxon>
        <taxon>Tracheophyta</taxon>
        <taxon>Spermatophyta</taxon>
        <taxon>Magnoliopsida</taxon>
        <taxon>Amborellales</taxon>
        <taxon>Amborellaceae</taxon>
        <taxon>Amborella</taxon>
    </lineage>
</organism>
<gene>
    <name evidence="1" type="ORF">AMTR_s02888p00007020</name>
</gene>